<feature type="non-terminal residue" evidence="15">
    <location>
        <position position="771"/>
    </location>
</feature>
<evidence type="ECO:0000256" key="1">
    <source>
        <dbReference type="ARBA" id="ARBA00000085"/>
    </source>
</evidence>
<dbReference type="InterPro" id="IPR004105">
    <property type="entry name" value="CheA-like_dim"/>
</dbReference>
<dbReference type="SUPFAM" id="SSF50341">
    <property type="entry name" value="CheW-like"/>
    <property type="match status" value="1"/>
</dbReference>
<dbReference type="SMART" id="SM00073">
    <property type="entry name" value="HPT"/>
    <property type="match status" value="1"/>
</dbReference>
<evidence type="ECO:0000256" key="5">
    <source>
        <dbReference type="ARBA" id="ARBA00022553"/>
    </source>
</evidence>
<feature type="compositionally biased region" description="Basic and acidic residues" evidence="11">
    <location>
        <begin position="155"/>
        <end position="178"/>
    </location>
</feature>
<dbReference type="EC" id="2.7.13.3" evidence="2"/>
<dbReference type="InterPro" id="IPR003594">
    <property type="entry name" value="HATPase_dom"/>
</dbReference>
<dbReference type="EMBL" id="UINC01020012">
    <property type="protein sequence ID" value="SVA84452.1"/>
    <property type="molecule type" value="Genomic_DNA"/>
</dbReference>
<evidence type="ECO:0000256" key="7">
    <source>
        <dbReference type="ARBA" id="ARBA00022741"/>
    </source>
</evidence>
<name>A0A381Z6G1_9ZZZZ</name>
<dbReference type="PRINTS" id="PR00344">
    <property type="entry name" value="BCTRLSENSOR"/>
</dbReference>
<dbReference type="InterPro" id="IPR002545">
    <property type="entry name" value="CheW-lke_dom"/>
</dbReference>
<evidence type="ECO:0000256" key="9">
    <source>
        <dbReference type="ARBA" id="ARBA00022840"/>
    </source>
</evidence>
<dbReference type="PANTHER" id="PTHR43395:SF10">
    <property type="entry name" value="CHEMOTAXIS PROTEIN CHEA"/>
    <property type="match status" value="1"/>
</dbReference>
<feature type="region of interest" description="Disordered" evidence="11">
    <location>
        <begin position="131"/>
        <end position="187"/>
    </location>
</feature>
<dbReference type="AlphaFoldDB" id="A0A381Z6G1"/>
<dbReference type="Pfam" id="PF02895">
    <property type="entry name" value="H-kinase_dim"/>
    <property type="match status" value="1"/>
</dbReference>
<keyword evidence="6" id="KW-0808">Transferase</keyword>
<evidence type="ECO:0000259" key="12">
    <source>
        <dbReference type="PROSITE" id="PS50109"/>
    </source>
</evidence>
<evidence type="ECO:0000256" key="2">
    <source>
        <dbReference type="ARBA" id="ARBA00012438"/>
    </source>
</evidence>
<dbReference type="SMART" id="SM01231">
    <property type="entry name" value="H-kinase_dim"/>
    <property type="match status" value="1"/>
</dbReference>
<dbReference type="PROSITE" id="PS50851">
    <property type="entry name" value="CHEW"/>
    <property type="match status" value="1"/>
</dbReference>
<dbReference type="GO" id="GO:0000155">
    <property type="term" value="F:phosphorelay sensor kinase activity"/>
    <property type="evidence" value="ECO:0007669"/>
    <property type="project" value="InterPro"/>
</dbReference>
<dbReference type="PROSITE" id="PS50109">
    <property type="entry name" value="HIS_KIN"/>
    <property type="match status" value="1"/>
</dbReference>
<dbReference type="InterPro" id="IPR036061">
    <property type="entry name" value="CheW-like_dom_sf"/>
</dbReference>
<sequence length="771" mass="86461">VDNPALEEFVEEVEDIIEDLEDGVLLLEGQPKKRSLIDRIFRDMHTIKGGAGMVMETELAEYAHHFENLLDKARNGEIVCTPEMASLLLGSIDGFRSFLDKIREGGEVNQVLIDQTLEQLREFEKNAGKTATKPIAEKSVEKTKGTDTSQFETTPDEKIKPEQSSAPEEKKIESVKSEEQEDVQWDDEDEGEEIAYLLHLKFDSEMLRKGSDPILLIKELTELGDLAMIPHLGSLPDLKNLDPEELHIWWSAKLVTTHPAEEIENILVFFQDDKNEVKFEPAETPPEDPGLASHGIYNEPENKEQKQINVDDSESKPEEAESISEPETEPKEGTESKPESEDDDGSEKEITKEADSPEEEKGSKSIPEPEKKSPPKDTAKKDTGIKTTQSIRVTIDKLDNLQNLVGETVINQARLHLLSEQIMRVDDNLGEMLFQFVEDNEKSVQELQDQILQVRMIPVGSILNNMKRTVRDYATRSKKKIRLEIEGGDTELDKTVTEQLQGPLVHLVRNSMDHGIEDSETRIKNGKDPTGTISLKASQQEGYVIVEIEDDGKGIDSKVIFDLAVRKGFLNETDEINEEDIYKLLFMPGFTTTTEVTDVSGRGVGMDTVKRDIEALLGTIEISSELNKGTSTKLKLPLTLAIIEGMMIDVGHQVFTIPLLSVNESLRPVPKQIKKIKNKGELVEIRGEYIPMLRLHERLNIKPRFKEPTEGLVVVVQHANRKQCLFVDEIVDQGPVVIKSMEDNFIQVPGIAGATILGDGRVSFILDVPSL</sequence>
<evidence type="ECO:0000256" key="10">
    <source>
        <dbReference type="ARBA" id="ARBA00023012"/>
    </source>
</evidence>
<dbReference type="InterPro" id="IPR037006">
    <property type="entry name" value="CheA-like_homodim_sf"/>
</dbReference>
<dbReference type="SMART" id="SM00260">
    <property type="entry name" value="CheW"/>
    <property type="match status" value="1"/>
</dbReference>
<comment type="catalytic activity">
    <reaction evidence="1">
        <text>ATP + protein L-histidine = ADP + protein N-phospho-L-histidine.</text>
        <dbReference type="EC" id="2.7.13.3"/>
    </reaction>
</comment>
<keyword evidence="8" id="KW-0418">Kinase</keyword>
<evidence type="ECO:0000259" key="14">
    <source>
        <dbReference type="PROSITE" id="PS50894"/>
    </source>
</evidence>
<feature type="non-terminal residue" evidence="15">
    <location>
        <position position="1"/>
    </location>
</feature>
<reference evidence="15" key="1">
    <citation type="submission" date="2018-05" db="EMBL/GenBank/DDBJ databases">
        <authorList>
            <person name="Lanie J.A."/>
            <person name="Ng W.-L."/>
            <person name="Kazmierczak K.M."/>
            <person name="Andrzejewski T.M."/>
            <person name="Davidsen T.M."/>
            <person name="Wayne K.J."/>
            <person name="Tettelin H."/>
            <person name="Glass J.I."/>
            <person name="Rusch D."/>
            <person name="Podicherti R."/>
            <person name="Tsui H.-C.T."/>
            <person name="Winkler M.E."/>
        </authorList>
    </citation>
    <scope>NUCLEOTIDE SEQUENCE</scope>
</reference>
<feature type="domain" description="Histidine kinase" evidence="12">
    <location>
        <begin position="386"/>
        <end position="640"/>
    </location>
</feature>
<evidence type="ECO:0000313" key="15">
    <source>
        <dbReference type="EMBL" id="SVA84452.1"/>
    </source>
</evidence>
<dbReference type="FunFam" id="2.30.30.40:FF:000048">
    <property type="entry name" value="Chemotaxis protein CheA, putative"/>
    <property type="match status" value="1"/>
</dbReference>
<dbReference type="CDD" id="cd00731">
    <property type="entry name" value="CheA_reg"/>
    <property type="match status" value="1"/>
</dbReference>
<feature type="domain" description="CheW-like" evidence="13">
    <location>
        <begin position="642"/>
        <end position="771"/>
    </location>
</feature>
<dbReference type="InterPro" id="IPR036890">
    <property type="entry name" value="HATPase_C_sf"/>
</dbReference>
<feature type="domain" description="HPt" evidence="14">
    <location>
        <begin position="1"/>
        <end position="102"/>
    </location>
</feature>
<dbReference type="Gene3D" id="1.20.120.160">
    <property type="entry name" value="HPT domain"/>
    <property type="match status" value="1"/>
</dbReference>
<dbReference type="Pfam" id="PF01627">
    <property type="entry name" value="Hpt"/>
    <property type="match status" value="1"/>
</dbReference>
<dbReference type="Pfam" id="PF02518">
    <property type="entry name" value="HATPase_c"/>
    <property type="match status" value="1"/>
</dbReference>
<keyword evidence="4" id="KW-0145">Chemotaxis</keyword>
<keyword evidence="9" id="KW-0067">ATP-binding</keyword>
<feature type="compositionally biased region" description="Basic and acidic residues" evidence="11">
    <location>
        <begin position="135"/>
        <end position="145"/>
    </location>
</feature>
<dbReference type="InterPro" id="IPR008207">
    <property type="entry name" value="Sig_transdc_His_kin_Hpt_dom"/>
</dbReference>
<dbReference type="Gene3D" id="2.30.30.40">
    <property type="entry name" value="SH3 Domains"/>
    <property type="match status" value="1"/>
</dbReference>
<dbReference type="InterPro" id="IPR036641">
    <property type="entry name" value="HPT_dom_sf"/>
</dbReference>
<dbReference type="GO" id="GO:0005737">
    <property type="term" value="C:cytoplasm"/>
    <property type="evidence" value="ECO:0007669"/>
    <property type="project" value="InterPro"/>
</dbReference>
<dbReference type="SUPFAM" id="SSF47226">
    <property type="entry name" value="Histidine-containing phosphotransfer domain, HPT domain"/>
    <property type="match status" value="1"/>
</dbReference>
<protein>
    <recommendedName>
        <fullName evidence="3">Chemotaxis protein CheA</fullName>
        <ecNumber evidence="2">2.7.13.3</ecNumber>
    </recommendedName>
</protein>
<feature type="compositionally biased region" description="Basic and acidic residues" evidence="11">
    <location>
        <begin position="328"/>
        <end position="339"/>
    </location>
</feature>
<keyword evidence="7" id="KW-0547">Nucleotide-binding</keyword>
<gene>
    <name evidence="15" type="ORF">METZ01_LOCUS137306</name>
</gene>
<keyword evidence="10" id="KW-0902">Two-component regulatory system</keyword>
<dbReference type="PROSITE" id="PS50894">
    <property type="entry name" value="HPT"/>
    <property type="match status" value="1"/>
</dbReference>
<dbReference type="GO" id="GO:0006935">
    <property type="term" value="P:chemotaxis"/>
    <property type="evidence" value="ECO:0007669"/>
    <property type="project" value="UniProtKB-KW"/>
</dbReference>
<dbReference type="CDD" id="cd00088">
    <property type="entry name" value="HPT"/>
    <property type="match status" value="1"/>
</dbReference>
<dbReference type="Pfam" id="PF01584">
    <property type="entry name" value="CheW"/>
    <property type="match status" value="1"/>
</dbReference>
<evidence type="ECO:0000256" key="6">
    <source>
        <dbReference type="ARBA" id="ARBA00022679"/>
    </source>
</evidence>
<dbReference type="SMART" id="SM00387">
    <property type="entry name" value="HATPase_c"/>
    <property type="match status" value="1"/>
</dbReference>
<dbReference type="SUPFAM" id="SSF55874">
    <property type="entry name" value="ATPase domain of HSP90 chaperone/DNA topoisomerase II/histidine kinase"/>
    <property type="match status" value="1"/>
</dbReference>
<dbReference type="Gene3D" id="1.10.287.560">
    <property type="entry name" value="Histidine kinase CheA-like, homodimeric domain"/>
    <property type="match status" value="1"/>
</dbReference>
<dbReference type="FunFam" id="3.30.565.10:FF:000016">
    <property type="entry name" value="Chemotaxis protein CheA, putative"/>
    <property type="match status" value="1"/>
</dbReference>
<evidence type="ECO:0000259" key="13">
    <source>
        <dbReference type="PROSITE" id="PS50851"/>
    </source>
</evidence>
<dbReference type="SUPFAM" id="SSF47384">
    <property type="entry name" value="Homodimeric domain of signal transducing histidine kinase"/>
    <property type="match status" value="1"/>
</dbReference>
<dbReference type="InterPro" id="IPR005467">
    <property type="entry name" value="His_kinase_dom"/>
</dbReference>
<evidence type="ECO:0000256" key="3">
    <source>
        <dbReference type="ARBA" id="ARBA00021495"/>
    </source>
</evidence>
<evidence type="ECO:0000256" key="8">
    <source>
        <dbReference type="ARBA" id="ARBA00022777"/>
    </source>
</evidence>
<dbReference type="Gene3D" id="3.30.565.10">
    <property type="entry name" value="Histidine kinase-like ATPase, C-terminal domain"/>
    <property type="match status" value="1"/>
</dbReference>
<dbReference type="GO" id="GO:0005524">
    <property type="term" value="F:ATP binding"/>
    <property type="evidence" value="ECO:0007669"/>
    <property type="project" value="UniProtKB-KW"/>
</dbReference>
<dbReference type="PANTHER" id="PTHR43395">
    <property type="entry name" value="SENSOR HISTIDINE KINASE CHEA"/>
    <property type="match status" value="1"/>
</dbReference>
<organism evidence="15">
    <name type="scientific">marine metagenome</name>
    <dbReference type="NCBI Taxonomy" id="408172"/>
    <lineage>
        <taxon>unclassified sequences</taxon>
        <taxon>metagenomes</taxon>
        <taxon>ecological metagenomes</taxon>
    </lineage>
</organism>
<evidence type="ECO:0000256" key="4">
    <source>
        <dbReference type="ARBA" id="ARBA00022500"/>
    </source>
</evidence>
<dbReference type="InterPro" id="IPR051315">
    <property type="entry name" value="Bact_Chemotaxis_CheA"/>
</dbReference>
<feature type="compositionally biased region" description="Basic and acidic residues" evidence="11">
    <location>
        <begin position="347"/>
        <end position="384"/>
    </location>
</feature>
<dbReference type="InterPro" id="IPR036097">
    <property type="entry name" value="HisK_dim/P_sf"/>
</dbReference>
<accession>A0A381Z6G1</accession>
<evidence type="ECO:0000256" key="11">
    <source>
        <dbReference type="SAM" id="MobiDB-lite"/>
    </source>
</evidence>
<proteinExistence type="predicted"/>
<feature type="region of interest" description="Disordered" evidence="11">
    <location>
        <begin position="279"/>
        <end position="385"/>
    </location>
</feature>
<keyword evidence="5" id="KW-0597">Phosphoprotein</keyword>
<dbReference type="InterPro" id="IPR004358">
    <property type="entry name" value="Sig_transdc_His_kin-like_C"/>
</dbReference>